<dbReference type="Proteomes" id="UP000276103">
    <property type="component" value="Unassembled WGS sequence"/>
</dbReference>
<keyword evidence="2" id="KW-1185">Reference proteome</keyword>
<dbReference type="RefSeq" id="WP_127056457.1">
    <property type="nucleotide sequence ID" value="NZ_RSCM01000022.1"/>
</dbReference>
<name>A0A3S1A363_ANAVA</name>
<sequence length="140" mass="16815">MFKKSCLNCKHHTFYYTANSIKCNHDLFWEFVVNDESELENIAGNCDEFEDNITAKHIYFMAINDNQICQLGVKIKREYDLENHTLTSIFLAFHLIAKLAVNYYAKEHRDNHWCQQTIDNQELMNQLVTRLKYYFLEVYQ</sequence>
<dbReference type="AlphaFoldDB" id="A0A3S1A363"/>
<protein>
    <submittedName>
        <fullName evidence="1">Uncharacterized protein</fullName>
    </submittedName>
</protein>
<dbReference type="OrthoDB" id="9950634at2"/>
<reference evidence="1 2" key="1">
    <citation type="journal article" date="2019" name="Genome Biol. Evol.">
        <title>Day and night: Metabolic profiles and evolutionary relationships of six axenic non-marine cyanobacteria.</title>
        <authorList>
            <person name="Will S.E."/>
            <person name="Henke P."/>
            <person name="Boedeker C."/>
            <person name="Huang S."/>
            <person name="Brinkmann H."/>
            <person name="Rohde M."/>
            <person name="Jarek M."/>
            <person name="Friedl T."/>
            <person name="Seufert S."/>
            <person name="Schumacher M."/>
            <person name="Overmann J."/>
            <person name="Neumann-Schaal M."/>
            <person name="Petersen J."/>
        </authorList>
    </citation>
    <scope>NUCLEOTIDE SEQUENCE [LARGE SCALE GENOMIC DNA]</scope>
    <source>
        <strain evidence="1 2">SAG 1403-4b</strain>
    </source>
</reference>
<gene>
    <name evidence="1" type="ORF">DSM107003_46610</name>
</gene>
<evidence type="ECO:0000313" key="1">
    <source>
        <dbReference type="EMBL" id="RUS92914.1"/>
    </source>
</evidence>
<accession>A0A3S1A363</accession>
<organism evidence="1 2">
    <name type="scientific">Trichormus variabilis SAG 1403-4b</name>
    <dbReference type="NCBI Taxonomy" id="447716"/>
    <lineage>
        <taxon>Bacteria</taxon>
        <taxon>Bacillati</taxon>
        <taxon>Cyanobacteriota</taxon>
        <taxon>Cyanophyceae</taxon>
        <taxon>Nostocales</taxon>
        <taxon>Nostocaceae</taxon>
        <taxon>Trichormus</taxon>
    </lineage>
</organism>
<proteinExistence type="predicted"/>
<comment type="caution">
    <text evidence="1">The sequence shown here is derived from an EMBL/GenBank/DDBJ whole genome shotgun (WGS) entry which is preliminary data.</text>
</comment>
<evidence type="ECO:0000313" key="2">
    <source>
        <dbReference type="Proteomes" id="UP000276103"/>
    </source>
</evidence>
<dbReference type="EMBL" id="RSCM01000022">
    <property type="protein sequence ID" value="RUS92914.1"/>
    <property type="molecule type" value="Genomic_DNA"/>
</dbReference>